<dbReference type="InterPro" id="IPR051673">
    <property type="entry name" value="SSDNA_exonuclease_RecJ"/>
</dbReference>
<evidence type="ECO:0000256" key="1">
    <source>
        <dbReference type="ARBA" id="ARBA00005915"/>
    </source>
</evidence>
<protein>
    <recommendedName>
        <fullName evidence="2">Single-stranded-DNA-specific exonuclease RecJ</fullName>
    </recommendedName>
</protein>
<dbReference type="PANTHER" id="PTHR30255:SF2">
    <property type="entry name" value="SINGLE-STRANDED-DNA-SPECIFIC EXONUCLEASE RECJ"/>
    <property type="match status" value="1"/>
</dbReference>
<feature type="domain" description="DHHA1" evidence="8">
    <location>
        <begin position="342"/>
        <end position="438"/>
    </location>
</feature>
<dbReference type="EMBL" id="MTJL01000049">
    <property type="protein sequence ID" value="OMH98922.1"/>
    <property type="molecule type" value="Genomic_DNA"/>
</dbReference>
<dbReference type="InterPro" id="IPR004610">
    <property type="entry name" value="RecJ"/>
</dbReference>
<dbReference type="Pfam" id="PF01368">
    <property type="entry name" value="DHH"/>
    <property type="match status" value="1"/>
</dbReference>
<keyword evidence="3" id="KW-0540">Nuclease</keyword>
<feature type="domain" description="DDH" evidence="7">
    <location>
        <begin position="82"/>
        <end position="226"/>
    </location>
</feature>
<gene>
    <name evidence="11" type="ORF">BW143_20840</name>
</gene>
<evidence type="ECO:0000259" key="10">
    <source>
        <dbReference type="Pfam" id="PF17768"/>
    </source>
</evidence>
<dbReference type="SUPFAM" id="SSF64182">
    <property type="entry name" value="DHH phosphoesterases"/>
    <property type="match status" value="1"/>
</dbReference>
<accession>A0A1R1Q8S8</accession>
<dbReference type="GO" id="GO:0006310">
    <property type="term" value="P:DNA recombination"/>
    <property type="evidence" value="ECO:0007669"/>
    <property type="project" value="InterPro"/>
</dbReference>
<evidence type="ECO:0000259" key="9">
    <source>
        <dbReference type="Pfam" id="PF10141"/>
    </source>
</evidence>
<keyword evidence="4" id="KW-0378">Hydrolase</keyword>
<dbReference type="GO" id="GO:0006281">
    <property type="term" value="P:DNA repair"/>
    <property type="evidence" value="ECO:0007669"/>
    <property type="project" value="InterPro"/>
</dbReference>
<evidence type="ECO:0000313" key="11">
    <source>
        <dbReference type="EMBL" id="OMH98922.1"/>
    </source>
</evidence>
<dbReference type="OrthoDB" id="9809852at2"/>
<dbReference type="Pfam" id="PF17768">
    <property type="entry name" value="RecJ_OB"/>
    <property type="match status" value="1"/>
</dbReference>
<dbReference type="InterPro" id="IPR038763">
    <property type="entry name" value="DHH_sf"/>
</dbReference>
<dbReference type="RefSeq" id="WP_076763385.1">
    <property type="nucleotide sequence ID" value="NZ_JARMMK010000008.1"/>
</dbReference>
<proteinExistence type="inferred from homology"/>
<evidence type="ECO:0000259" key="8">
    <source>
        <dbReference type="Pfam" id="PF02272"/>
    </source>
</evidence>
<evidence type="ECO:0000256" key="6">
    <source>
        <dbReference type="SAM" id="Coils"/>
    </source>
</evidence>
<dbReference type="Gene3D" id="3.10.310.30">
    <property type="match status" value="1"/>
</dbReference>
<accession>A0A1R1RJ91</accession>
<dbReference type="PANTHER" id="PTHR30255">
    <property type="entry name" value="SINGLE-STRANDED-DNA-SPECIFIC EXONUCLEASE RECJ"/>
    <property type="match status" value="1"/>
</dbReference>
<dbReference type="NCBIfam" id="TIGR00644">
    <property type="entry name" value="recJ"/>
    <property type="match status" value="1"/>
</dbReference>
<keyword evidence="12" id="KW-1185">Reference proteome</keyword>
<name>A0A1R1RJ91_9BACI</name>
<organism evidence="11 12">
    <name type="scientific">Bacillus swezeyi</name>
    <dbReference type="NCBI Taxonomy" id="1925020"/>
    <lineage>
        <taxon>Bacteria</taxon>
        <taxon>Bacillati</taxon>
        <taxon>Bacillota</taxon>
        <taxon>Bacilli</taxon>
        <taxon>Bacillales</taxon>
        <taxon>Bacillaceae</taxon>
        <taxon>Bacillus</taxon>
    </lineage>
</organism>
<evidence type="ECO:0000313" key="12">
    <source>
        <dbReference type="Proteomes" id="UP000187367"/>
    </source>
</evidence>
<reference evidence="11 12" key="1">
    <citation type="submission" date="2017-01" db="EMBL/GenBank/DDBJ databases">
        <title>Bacillus phylogenomics.</title>
        <authorList>
            <person name="Dunlap C."/>
        </authorList>
    </citation>
    <scope>NUCLEOTIDE SEQUENCE [LARGE SCALE GENOMIC DNA]</scope>
    <source>
        <strain evidence="11 12">NRRL B-41282</strain>
    </source>
</reference>
<comment type="similarity">
    <text evidence="1">Belongs to the RecJ family.</text>
</comment>
<dbReference type="GO" id="GO:0003676">
    <property type="term" value="F:nucleic acid binding"/>
    <property type="evidence" value="ECO:0007669"/>
    <property type="project" value="InterPro"/>
</dbReference>
<keyword evidence="6" id="KW-0175">Coiled coil</keyword>
<dbReference type="Pfam" id="PF02272">
    <property type="entry name" value="DHHA1"/>
    <property type="match status" value="1"/>
</dbReference>
<evidence type="ECO:0000256" key="5">
    <source>
        <dbReference type="ARBA" id="ARBA00022839"/>
    </source>
</evidence>
<keyword evidence="5 11" id="KW-0269">Exonuclease</keyword>
<dbReference type="Pfam" id="PF10141">
    <property type="entry name" value="ssDNA-exonuc_C"/>
    <property type="match status" value="1"/>
</dbReference>
<dbReference type="InterPro" id="IPR018779">
    <property type="entry name" value="RecJ_C"/>
</dbReference>
<sequence length="786" mass="88400">MLASKMRWDVQTPDKEKVEQLAEQLGITPLAASLLIMRGYDTAGKATSFLYGKDAVFHDPYLLKDMEKAVRRIKQAISEDEQIMIYGDYDADGVTSTTVLLQILKKYSAQVDFYIPDRFKEGYGPNEAAFRQIKEEGYSLIVTVDTGIAAVHEAEVAKELGIDLIITDHHEPGPVLPDAYAIIHPKQPGCSYPFKELAGVGVAFKLAHALNGDIPDDLLDLCAIGTVADLVPLHDENRLMAKLGMVQFRKTNRPGLRALTKIAGAEIQSANEETIGFQIAPRINAVGRIDQADPAVHLLNTEDDMEAEELAEEINALNKERQKIVNQMTEEAVQMIEEQGLDQSVIVAARPGWNPGVVGIVASKLVERYYRPAIVLGIDEEKGIAKGSARSIKGFDLFQNLSDCRDILPHFGGHPMAAGMTLTQDDVSALRERINRQAESVLTAEDFIPVQEVDLCCRLEEITVDSIAEMNMLAPFGTGNPKPFVLVSDVKIDETRRIGANKNHLKLLLADGESKLDCIGFYKGDIEEGIVPGANISLVGELSINEWNNRKKPQLMIKDAAVNEWQLFDLRGKRSWEERILKLDPSKRAILCFREETKTKLAGTGLEEELILIRGEEGAERLDLHSRYAVFIDTPQSIDIFDHVIKGKQLERIYLIFHQSDEHFFSTFPTREYFKWYYAFLLKRGSFDLAKYGGELARHKGWTKDTIDFMTKVFFELGFVTIENGVLSVVFDAVKRDLTDSETYREKQRLIELEQKLVYSSADELKQWLNKRMGESSDAYESMRRT</sequence>
<dbReference type="AlphaFoldDB" id="A0A1R1RJ91"/>
<feature type="coiled-coil region" evidence="6">
    <location>
        <begin position="300"/>
        <end position="327"/>
    </location>
</feature>
<comment type="caution">
    <text evidence="11">The sequence shown here is derived from an EMBL/GenBank/DDBJ whole genome shotgun (WGS) entry which is preliminary data.</text>
</comment>
<dbReference type="InterPro" id="IPR001667">
    <property type="entry name" value="DDH_dom"/>
</dbReference>
<dbReference type="InterPro" id="IPR003156">
    <property type="entry name" value="DHHA1_dom"/>
</dbReference>
<evidence type="ECO:0000256" key="3">
    <source>
        <dbReference type="ARBA" id="ARBA00022722"/>
    </source>
</evidence>
<dbReference type="InterPro" id="IPR041122">
    <property type="entry name" value="RecJ_OB"/>
</dbReference>
<evidence type="ECO:0000259" key="7">
    <source>
        <dbReference type="Pfam" id="PF01368"/>
    </source>
</evidence>
<evidence type="ECO:0000256" key="2">
    <source>
        <dbReference type="ARBA" id="ARBA00019841"/>
    </source>
</evidence>
<dbReference type="Gene3D" id="3.90.1640.30">
    <property type="match status" value="1"/>
</dbReference>
<feature type="domain" description="RecJ OB" evidence="10">
    <location>
        <begin position="453"/>
        <end position="559"/>
    </location>
</feature>
<feature type="domain" description="Single-stranded-DNA-specific exonuclease RecJ C-terminal" evidence="9">
    <location>
        <begin position="566"/>
        <end position="769"/>
    </location>
</feature>
<evidence type="ECO:0000256" key="4">
    <source>
        <dbReference type="ARBA" id="ARBA00022801"/>
    </source>
</evidence>
<dbReference type="GO" id="GO:0008409">
    <property type="term" value="F:5'-3' exonuclease activity"/>
    <property type="evidence" value="ECO:0007669"/>
    <property type="project" value="InterPro"/>
</dbReference>
<dbReference type="Proteomes" id="UP000187367">
    <property type="component" value="Unassembled WGS sequence"/>
</dbReference>